<reference evidence="3 4" key="1">
    <citation type="submission" date="2007-03" db="EMBL/GenBank/DDBJ databases">
        <authorList>
            <person name="Stal L."/>
            <person name="Ferriera S."/>
            <person name="Johnson J."/>
            <person name="Kravitz S."/>
            <person name="Beeson K."/>
            <person name="Sutton G."/>
            <person name="Rogers Y.-H."/>
            <person name="Friedman R."/>
            <person name="Frazier M."/>
            <person name="Venter J.C."/>
        </authorList>
    </citation>
    <scope>NUCLEOTIDE SEQUENCE [LARGE SCALE GENOMIC DNA]</scope>
    <source>
        <strain evidence="3 4">CCY0110</strain>
    </source>
</reference>
<dbReference type="Pfam" id="PF13478">
    <property type="entry name" value="XdhC_C"/>
    <property type="match status" value="1"/>
</dbReference>
<feature type="domain" description="XdhC Rossmann" evidence="2">
    <location>
        <begin position="208"/>
        <end position="352"/>
    </location>
</feature>
<dbReference type="AlphaFoldDB" id="A3IX62"/>
<keyword evidence="4" id="KW-1185">Reference proteome</keyword>
<dbReference type="Gene3D" id="3.40.50.720">
    <property type="entry name" value="NAD(P)-binding Rossmann-like Domain"/>
    <property type="match status" value="1"/>
</dbReference>
<dbReference type="Pfam" id="PF02625">
    <property type="entry name" value="XdhC_CoxI"/>
    <property type="match status" value="1"/>
</dbReference>
<dbReference type="PANTHER" id="PTHR30388">
    <property type="entry name" value="ALDEHYDE OXIDOREDUCTASE MOLYBDENUM COFACTOR ASSEMBLY PROTEIN"/>
    <property type="match status" value="1"/>
</dbReference>
<dbReference type="InterPro" id="IPR003777">
    <property type="entry name" value="XdhC_CoxI"/>
</dbReference>
<dbReference type="OrthoDB" id="9773039at2"/>
<name>A3IX62_9CHRO</name>
<sequence>MKEIKSILAAWERHQYEKQETFLATVVKVQGSTYRQPGARMLITASREMIGSISGGCLEKDILEHTRVSMQENNFFLVTYDTTADEEIIWGFGLGCNGVVTVLIERLNQENFLNPLKLIDYCFKTKKTGIIATVINVEGNINSKVGERLTITLDDQVNTNLENKKLKRALLKTAQTCLQNQQSSFYSYQLSQGKIDVFLEFIKPPPNLMIFGAGRDVIPVVDLAKILGWKITIIDCRANQETKKRFIVADEIILTRRDILHQQISIDNDTVAIVMTHNYLDDLEILKLLIPSNIKYLGCLGSKQRQEKLLQDLQNQGLNYSPEILNKLYAPMGLDIGAETPEAIALSIITEIQAVLTKRQGGFLKQRRHSIHFRHQVREIIL</sequence>
<evidence type="ECO:0000259" key="1">
    <source>
        <dbReference type="Pfam" id="PF02625"/>
    </source>
</evidence>
<accession>A3IX62</accession>
<dbReference type="Proteomes" id="UP000003781">
    <property type="component" value="Unassembled WGS sequence"/>
</dbReference>
<evidence type="ECO:0008006" key="5">
    <source>
        <dbReference type="Google" id="ProtNLM"/>
    </source>
</evidence>
<evidence type="ECO:0000313" key="3">
    <source>
        <dbReference type="EMBL" id="EAZ88949.1"/>
    </source>
</evidence>
<organism evidence="3 4">
    <name type="scientific">Crocosphaera chwakensis CCY0110</name>
    <dbReference type="NCBI Taxonomy" id="391612"/>
    <lineage>
        <taxon>Bacteria</taxon>
        <taxon>Bacillati</taxon>
        <taxon>Cyanobacteriota</taxon>
        <taxon>Cyanophyceae</taxon>
        <taxon>Oscillatoriophycideae</taxon>
        <taxon>Chroococcales</taxon>
        <taxon>Aphanothecaceae</taxon>
        <taxon>Crocosphaera</taxon>
        <taxon>Crocosphaera chwakensis</taxon>
    </lineage>
</organism>
<dbReference type="InterPro" id="IPR052698">
    <property type="entry name" value="MoCofactor_Util/Proc"/>
</dbReference>
<gene>
    <name evidence="3" type="ORF">CY0110_02597</name>
</gene>
<evidence type="ECO:0000259" key="2">
    <source>
        <dbReference type="Pfam" id="PF13478"/>
    </source>
</evidence>
<dbReference type="PANTHER" id="PTHR30388:SF6">
    <property type="entry name" value="XANTHINE DEHYDROGENASE SUBUNIT A-RELATED"/>
    <property type="match status" value="1"/>
</dbReference>
<feature type="domain" description="XdhC- CoxI" evidence="1">
    <location>
        <begin position="18"/>
        <end position="81"/>
    </location>
</feature>
<proteinExistence type="predicted"/>
<comment type="caution">
    <text evidence="3">The sequence shown here is derived from an EMBL/GenBank/DDBJ whole genome shotgun (WGS) entry which is preliminary data.</text>
</comment>
<dbReference type="InterPro" id="IPR027051">
    <property type="entry name" value="XdhC_Rossmann_dom"/>
</dbReference>
<protein>
    <recommendedName>
        <fullName evidence="5">Xanthine dehydrogenase accessory factor</fullName>
    </recommendedName>
</protein>
<evidence type="ECO:0000313" key="4">
    <source>
        <dbReference type="Proteomes" id="UP000003781"/>
    </source>
</evidence>
<dbReference type="eggNOG" id="COG1975">
    <property type="taxonomic scope" value="Bacteria"/>
</dbReference>
<dbReference type="RefSeq" id="WP_008277966.1">
    <property type="nucleotide sequence ID" value="NZ_AAXW01000060.1"/>
</dbReference>
<dbReference type="EMBL" id="AAXW01000060">
    <property type="protein sequence ID" value="EAZ88949.1"/>
    <property type="molecule type" value="Genomic_DNA"/>
</dbReference>